<dbReference type="OrthoDB" id="6098064at2759"/>
<dbReference type="GO" id="GO:0003723">
    <property type="term" value="F:RNA binding"/>
    <property type="evidence" value="ECO:0007669"/>
    <property type="project" value="InterPro"/>
</dbReference>
<dbReference type="Pfam" id="PF25045">
    <property type="entry name" value="vWA_Ro60"/>
    <property type="match status" value="1"/>
</dbReference>
<organism evidence="2 3">
    <name type="scientific">Gonapodya prolifera (strain JEL478)</name>
    <name type="common">Monoblepharis prolifera</name>
    <dbReference type="NCBI Taxonomy" id="1344416"/>
    <lineage>
        <taxon>Eukaryota</taxon>
        <taxon>Fungi</taxon>
        <taxon>Fungi incertae sedis</taxon>
        <taxon>Chytridiomycota</taxon>
        <taxon>Chytridiomycota incertae sedis</taxon>
        <taxon>Monoblepharidomycetes</taxon>
        <taxon>Monoblepharidales</taxon>
        <taxon>Gonapodyaceae</taxon>
        <taxon>Gonapodya</taxon>
    </lineage>
</organism>
<dbReference type="SUPFAM" id="SSF53300">
    <property type="entry name" value="vWA-like"/>
    <property type="match status" value="1"/>
</dbReference>
<dbReference type="PANTHER" id="PTHR14202">
    <property type="entry name" value="60 KDA RIBONUCLEOPROTEIN SSA/RO"/>
    <property type="match status" value="1"/>
</dbReference>
<dbReference type="InterPro" id="IPR056800">
    <property type="entry name" value="vWA_Ro60"/>
</dbReference>
<reference evidence="2 3" key="1">
    <citation type="journal article" date="2015" name="Genome Biol. Evol.">
        <title>Phylogenomic analyses indicate that early fungi evolved digesting cell walls of algal ancestors of land plants.</title>
        <authorList>
            <person name="Chang Y."/>
            <person name="Wang S."/>
            <person name="Sekimoto S."/>
            <person name="Aerts A.L."/>
            <person name="Choi C."/>
            <person name="Clum A."/>
            <person name="LaButti K.M."/>
            <person name="Lindquist E.A."/>
            <person name="Yee Ngan C."/>
            <person name="Ohm R.A."/>
            <person name="Salamov A.A."/>
            <person name="Grigoriev I.V."/>
            <person name="Spatafora J.W."/>
            <person name="Berbee M.L."/>
        </authorList>
    </citation>
    <scope>NUCLEOTIDE SEQUENCE [LARGE SCALE GENOMIC DNA]</scope>
    <source>
        <strain evidence="2 3">JEL478</strain>
    </source>
</reference>
<dbReference type="InterPro" id="IPR040322">
    <property type="entry name" value="TROVE2"/>
</dbReference>
<dbReference type="Gene3D" id="3.40.50.410">
    <property type="entry name" value="von Willebrand factor, type A domain"/>
    <property type="match status" value="1"/>
</dbReference>
<evidence type="ECO:0000313" key="2">
    <source>
        <dbReference type="EMBL" id="KXS13846.1"/>
    </source>
</evidence>
<dbReference type="Proteomes" id="UP000070544">
    <property type="component" value="Unassembled WGS sequence"/>
</dbReference>
<dbReference type="AlphaFoldDB" id="A0A139AAM1"/>
<dbReference type="EMBL" id="KQ965773">
    <property type="protein sequence ID" value="KXS13846.1"/>
    <property type="molecule type" value="Genomic_DNA"/>
</dbReference>
<evidence type="ECO:0000313" key="3">
    <source>
        <dbReference type="Proteomes" id="UP000070544"/>
    </source>
</evidence>
<protein>
    <recommendedName>
        <fullName evidence="1">RNA-binding protein RO60 vWA domain-containing protein</fullName>
    </recommendedName>
</protein>
<evidence type="ECO:0000259" key="1">
    <source>
        <dbReference type="Pfam" id="PF25045"/>
    </source>
</evidence>
<feature type="domain" description="RNA-binding protein RO60 vWA" evidence="1">
    <location>
        <begin position="1"/>
        <end position="71"/>
    </location>
</feature>
<sequence length="78" mass="8775">MVYALQNKIVVDVFVVYTDCETYYGMLHPKQVLAQYRKRVNRDAKLVVVGMTATKFMIPDPEDAGALEVMGEFVGGIM</sequence>
<dbReference type="GO" id="GO:1990904">
    <property type="term" value="C:ribonucleoprotein complex"/>
    <property type="evidence" value="ECO:0007669"/>
    <property type="project" value="TreeGrafter"/>
</dbReference>
<name>A0A139AAM1_GONPJ</name>
<dbReference type="PANTHER" id="PTHR14202:SF0">
    <property type="entry name" value="RNA-BINDING PROTEIN RO60"/>
    <property type="match status" value="1"/>
</dbReference>
<dbReference type="InterPro" id="IPR036465">
    <property type="entry name" value="vWFA_dom_sf"/>
</dbReference>
<keyword evidence="3" id="KW-1185">Reference proteome</keyword>
<proteinExistence type="predicted"/>
<gene>
    <name evidence="2" type="ORF">M427DRAFT_58103</name>
</gene>
<accession>A0A139AAM1</accession>